<dbReference type="VEuPathDB" id="MicrosporidiaDB:CWI38_0882p0010"/>
<keyword evidence="1" id="KW-0732">Signal</keyword>
<protein>
    <submittedName>
        <fullName evidence="2">Uncharacterized protein</fullName>
    </submittedName>
</protein>
<accession>A0A4Q9LU22</accession>
<evidence type="ECO:0000313" key="2">
    <source>
        <dbReference type="EMBL" id="TBU12138.1"/>
    </source>
</evidence>
<keyword evidence="3" id="KW-1185">Reference proteome</keyword>
<feature type="chain" id="PRO_5020179894" evidence="1">
    <location>
        <begin position="18"/>
        <end position="578"/>
    </location>
</feature>
<organism evidence="2 3">
    <name type="scientific">Hamiltosporidium tvaerminnensis</name>
    <dbReference type="NCBI Taxonomy" id="1176355"/>
    <lineage>
        <taxon>Eukaryota</taxon>
        <taxon>Fungi</taxon>
        <taxon>Fungi incertae sedis</taxon>
        <taxon>Microsporidia</taxon>
        <taxon>Dubosqiidae</taxon>
        <taxon>Hamiltosporidium</taxon>
    </lineage>
</organism>
<name>A0A4Q9LU22_9MICR</name>
<reference evidence="2 3" key="1">
    <citation type="submission" date="2017-12" db="EMBL/GenBank/DDBJ databases">
        <authorList>
            <person name="Pombert J.-F."/>
            <person name="Haag K.L."/>
            <person name="Ebert D."/>
        </authorList>
    </citation>
    <scope>NUCLEOTIDE SEQUENCE [LARGE SCALE GENOMIC DNA]</scope>
    <source>
        <strain evidence="2">IL-G-3</strain>
    </source>
</reference>
<gene>
    <name evidence="2" type="ORF">CWI38_0882p0010</name>
</gene>
<dbReference type="AlphaFoldDB" id="A0A4Q9LU22"/>
<evidence type="ECO:0000313" key="3">
    <source>
        <dbReference type="Proteomes" id="UP000292282"/>
    </source>
</evidence>
<dbReference type="Proteomes" id="UP000292282">
    <property type="component" value="Unassembled WGS sequence"/>
</dbReference>
<feature type="signal peptide" evidence="1">
    <location>
        <begin position="1"/>
        <end position="17"/>
    </location>
</feature>
<sequence length="578" mass="69408">MLLGFILLLLFGLSSNASFIESEDENIDVETIENTDISEWKPMCIPNTENTMERFDGSFASKKSIKDIHSRRLKNDMPLREKIKFRLDEVLKDFELHYEYLTISNIERYTYILSKYEYQVYCSFEVLKKNLYENKKTTAFSFKYMHEEILTDFVDVENLYLNIKKCLILIYKIYRFFLLENEQFGSLESIYMEQDNQNPDFILTLFTDLEFANIICQMNKEVEKLNSGENFEHDYKKLKLEYRDCEAKICVYSVNPVSPLFCLPDWDRLYSSNFITNWKKTILEILDKKNNYIFFILPEFISFEFRLKEELDSIRLKNGDYFKAILNLKLLLNNPIIDQIEQRYKNKECENEDKFNHHEERQWYLKKKQHLKKCFMKVIKIFVLSIEHNLIYSLMYTLEKTIYYGFVGNRLGDNSLFYYHKLNILNDVIFLMNENLIKSIFLNLDAMMICILHKLPSVAKKKRYTDNFFQNFDETVKRSILHLYIRLSEYIIKIGTIKKICGGKYEFIVFQFEAIKIFLEGSEETCILNSKKSGYEKEFKIDELLQFSACCLQQILGLSFHRTCFHNLRNWFKGFFSR</sequence>
<dbReference type="EMBL" id="PITK01000882">
    <property type="protein sequence ID" value="TBU12138.1"/>
    <property type="molecule type" value="Genomic_DNA"/>
</dbReference>
<comment type="caution">
    <text evidence="2">The sequence shown here is derived from an EMBL/GenBank/DDBJ whole genome shotgun (WGS) entry which is preliminary data.</text>
</comment>
<proteinExistence type="predicted"/>
<evidence type="ECO:0000256" key="1">
    <source>
        <dbReference type="SAM" id="SignalP"/>
    </source>
</evidence>